<name>A0A923RIZ4_9BACI</name>
<comment type="caution">
    <text evidence="2">The sequence shown here is derived from an EMBL/GenBank/DDBJ whole genome shotgun (WGS) entry which is preliminary data.</text>
</comment>
<keyword evidence="1" id="KW-0472">Membrane</keyword>
<keyword evidence="3" id="KW-1185">Reference proteome</keyword>
<sequence length="302" mass="33670">MSAKKQVVVRLDGKGKRENTNKSGHIHVNKKNVSEEIAATEESSHNQIHTFARNYDTSTISSSTAKKQTTFHMFKPIIIAIISALTIGSIMGFVLLKIIVNFDNNLNGTPAVAMPIEGEEKGKDDNQGNASKVDTSHYMLDSMSAFVLQGGVFSSIANAEAESGKFVEQGYAPVIWEKDNQFYLLVTMRRSKEDLQSDINSLKEKGIEVYAKDWQTSEKEVALTKEEYDWVVSFQEQWNLSLESGSLDEETWNALIEQAPKGSTELNSFVTQMEELLTSKENTEIVLLNLWNSLDSVVSTGQ</sequence>
<proteinExistence type="predicted"/>
<protein>
    <submittedName>
        <fullName evidence="2">SPOR domain-containing protein</fullName>
    </submittedName>
</protein>
<evidence type="ECO:0000313" key="3">
    <source>
        <dbReference type="Proteomes" id="UP000637359"/>
    </source>
</evidence>
<evidence type="ECO:0000256" key="1">
    <source>
        <dbReference type="SAM" id="Phobius"/>
    </source>
</evidence>
<dbReference type="Gene3D" id="3.30.70.1070">
    <property type="entry name" value="Sporulation related repeat"/>
    <property type="match status" value="1"/>
</dbReference>
<gene>
    <name evidence="2" type="ORF">H8S33_12255</name>
</gene>
<dbReference type="SUPFAM" id="SSF110997">
    <property type="entry name" value="Sporulation related repeat"/>
    <property type="match status" value="1"/>
</dbReference>
<evidence type="ECO:0000313" key="2">
    <source>
        <dbReference type="EMBL" id="MBC5637580.1"/>
    </source>
</evidence>
<keyword evidence="1" id="KW-1133">Transmembrane helix</keyword>
<dbReference type="GO" id="GO:0042834">
    <property type="term" value="F:peptidoglycan binding"/>
    <property type="evidence" value="ECO:0007669"/>
    <property type="project" value="InterPro"/>
</dbReference>
<reference evidence="2" key="1">
    <citation type="submission" date="2020-08" db="EMBL/GenBank/DDBJ databases">
        <title>Genome public.</title>
        <authorList>
            <person name="Liu C."/>
            <person name="Sun Q."/>
        </authorList>
    </citation>
    <scope>NUCLEOTIDE SEQUENCE</scope>
    <source>
        <strain evidence="2">BX22</strain>
    </source>
</reference>
<organism evidence="2 3">
    <name type="scientific">Ornithinibacillus hominis</name>
    <dbReference type="NCBI Taxonomy" id="2763055"/>
    <lineage>
        <taxon>Bacteria</taxon>
        <taxon>Bacillati</taxon>
        <taxon>Bacillota</taxon>
        <taxon>Bacilli</taxon>
        <taxon>Bacillales</taxon>
        <taxon>Bacillaceae</taxon>
        <taxon>Ornithinibacillus</taxon>
    </lineage>
</organism>
<dbReference type="EMBL" id="JACOOL010000008">
    <property type="protein sequence ID" value="MBC5637580.1"/>
    <property type="molecule type" value="Genomic_DNA"/>
</dbReference>
<keyword evidence="1" id="KW-0812">Transmembrane</keyword>
<accession>A0A923RIZ4</accession>
<dbReference type="Proteomes" id="UP000637359">
    <property type="component" value="Unassembled WGS sequence"/>
</dbReference>
<dbReference type="RefSeq" id="WP_186870285.1">
    <property type="nucleotide sequence ID" value="NZ_JACOOL010000008.1"/>
</dbReference>
<feature type="transmembrane region" description="Helical" evidence="1">
    <location>
        <begin position="77"/>
        <end position="100"/>
    </location>
</feature>
<dbReference type="InterPro" id="IPR036680">
    <property type="entry name" value="SPOR-like_sf"/>
</dbReference>
<dbReference type="AlphaFoldDB" id="A0A923RIZ4"/>